<organism evidence="1 2">
    <name type="scientific">Gigaspora rosea</name>
    <dbReference type="NCBI Taxonomy" id="44941"/>
    <lineage>
        <taxon>Eukaryota</taxon>
        <taxon>Fungi</taxon>
        <taxon>Fungi incertae sedis</taxon>
        <taxon>Mucoromycota</taxon>
        <taxon>Glomeromycotina</taxon>
        <taxon>Glomeromycetes</taxon>
        <taxon>Diversisporales</taxon>
        <taxon>Gigasporaceae</taxon>
        <taxon>Gigaspora</taxon>
    </lineage>
</organism>
<evidence type="ECO:0000313" key="2">
    <source>
        <dbReference type="Proteomes" id="UP000266673"/>
    </source>
</evidence>
<dbReference type="SUPFAM" id="SSF56112">
    <property type="entry name" value="Protein kinase-like (PK-like)"/>
    <property type="match status" value="2"/>
</dbReference>
<dbReference type="OrthoDB" id="4062651at2759"/>
<protein>
    <recommendedName>
        <fullName evidence="3">Protein kinase domain-containing protein</fullName>
    </recommendedName>
</protein>
<comment type="caution">
    <text evidence="1">The sequence shown here is derived from an EMBL/GenBank/DDBJ whole genome shotgun (WGS) entry which is preliminary data.</text>
</comment>
<proteinExistence type="predicted"/>
<evidence type="ECO:0008006" key="3">
    <source>
        <dbReference type="Google" id="ProtNLM"/>
    </source>
</evidence>
<dbReference type="Proteomes" id="UP000266673">
    <property type="component" value="Unassembled WGS sequence"/>
</dbReference>
<dbReference type="InterPro" id="IPR011009">
    <property type="entry name" value="Kinase-like_dom_sf"/>
</dbReference>
<accession>A0A397VG14</accession>
<sequence length="407" mass="47160">MTYIRDVRGPGATYIPEMEQSNFIQSPENKSILLNGLTCKGNTALVKKIKEENKFKNFQAICNSDKNCKVLIIGKIVDGGYEKVYKSEWTDLGIKVIIKGLKNAIIITILHPQTVLVHQGKFIITDFGIYRYIKDLSSLSEIEGVAAYIEPQALKGLTYTLTQESDIYSLEASVVLEYMNKFLFNNSICEPLEIDNNLKEILIERKYPVSWIPFNKFQIIEQIGKRKFTTIKTYLDICYKNLSFLHCYGISRHDISKDYIIVIEYAEIGSLQQNLNTIIQMEWKDKFSLLKCIISELQIIYSQELIHHFVKNSPKPYIALMKLCCEKESVKHPSALKICKLFTNWEYLGLAIKDRREYIKSLYKESDMALRTTNDGEFIKSFYQEPDIVLRTAKDENEFIKSIYQGK</sequence>
<dbReference type="EMBL" id="QKWP01000445">
    <property type="protein sequence ID" value="RIB19919.1"/>
    <property type="molecule type" value="Genomic_DNA"/>
</dbReference>
<dbReference type="AlphaFoldDB" id="A0A397VG14"/>
<name>A0A397VG14_9GLOM</name>
<evidence type="ECO:0000313" key="1">
    <source>
        <dbReference type="EMBL" id="RIB19919.1"/>
    </source>
</evidence>
<dbReference type="Gene3D" id="1.10.510.10">
    <property type="entry name" value="Transferase(Phosphotransferase) domain 1"/>
    <property type="match status" value="1"/>
</dbReference>
<gene>
    <name evidence="1" type="ORF">C2G38_2180553</name>
</gene>
<reference evidence="1 2" key="1">
    <citation type="submission" date="2018-06" db="EMBL/GenBank/DDBJ databases">
        <title>Comparative genomics reveals the genomic features of Rhizophagus irregularis, R. cerebriforme, R. diaphanum and Gigaspora rosea, and their symbiotic lifestyle signature.</title>
        <authorList>
            <person name="Morin E."/>
            <person name="San Clemente H."/>
            <person name="Chen E.C.H."/>
            <person name="De La Providencia I."/>
            <person name="Hainaut M."/>
            <person name="Kuo A."/>
            <person name="Kohler A."/>
            <person name="Murat C."/>
            <person name="Tang N."/>
            <person name="Roy S."/>
            <person name="Loubradou J."/>
            <person name="Henrissat B."/>
            <person name="Grigoriev I.V."/>
            <person name="Corradi N."/>
            <person name="Roux C."/>
            <person name="Martin F.M."/>
        </authorList>
    </citation>
    <scope>NUCLEOTIDE SEQUENCE [LARGE SCALE GENOMIC DNA]</scope>
    <source>
        <strain evidence="1 2">DAOM 194757</strain>
    </source>
</reference>
<keyword evidence="2" id="KW-1185">Reference proteome</keyword>